<feature type="domain" description="Tetratrico peptide repeat group 5" evidence="1">
    <location>
        <begin position="40"/>
        <end position="155"/>
    </location>
</feature>
<gene>
    <name evidence="2" type="ORF">ANI01nite_31860</name>
</gene>
<organism evidence="2 3">
    <name type="scientific">Glutamicibacter nicotianae</name>
    <name type="common">Arthrobacter nicotianae</name>
    <dbReference type="NCBI Taxonomy" id="37929"/>
    <lineage>
        <taxon>Bacteria</taxon>
        <taxon>Bacillati</taxon>
        <taxon>Actinomycetota</taxon>
        <taxon>Actinomycetes</taxon>
        <taxon>Micrococcales</taxon>
        <taxon>Micrococcaceae</taxon>
        <taxon>Glutamicibacter</taxon>
    </lineage>
</organism>
<reference evidence="2 3" key="1">
    <citation type="submission" date="2019-06" db="EMBL/GenBank/DDBJ databases">
        <title>Whole genome shotgun sequence of Glutamicibacter nicotianae NBRC 14234.</title>
        <authorList>
            <person name="Hosoyama A."/>
            <person name="Uohara A."/>
            <person name="Ohji S."/>
            <person name="Ichikawa N."/>
        </authorList>
    </citation>
    <scope>NUCLEOTIDE SEQUENCE [LARGE SCALE GENOMIC DNA]</scope>
    <source>
        <strain evidence="2 3">NBRC 14234</strain>
    </source>
</reference>
<dbReference type="EMBL" id="BJNE01000025">
    <property type="protein sequence ID" value="GEC13983.1"/>
    <property type="molecule type" value="Genomic_DNA"/>
</dbReference>
<dbReference type="InterPro" id="IPR041656">
    <property type="entry name" value="TPR_5"/>
</dbReference>
<evidence type="ECO:0000259" key="1">
    <source>
        <dbReference type="Pfam" id="PF12688"/>
    </source>
</evidence>
<protein>
    <recommendedName>
        <fullName evidence="1">Tetratrico peptide repeat group 5 domain-containing protein</fullName>
    </recommendedName>
</protein>
<dbReference type="Gene3D" id="1.25.40.10">
    <property type="entry name" value="Tetratricopeptide repeat domain"/>
    <property type="match status" value="1"/>
</dbReference>
<keyword evidence="3" id="KW-1185">Reference proteome</keyword>
<sequence>MESWDQRVEKFWNSAGGKRPEQLRTELAGLVQDRDKQDPRVLFEIASLHDYLGEEEQAVGPYRAALDAGLDAPQHDEALLQLASTLRNLGQCTQSIELLRQIPSGSPIFTDAQAFLALALHDAGQPIEALQLALSAIARRASLYTRAINGYAAELGAPAGAEQR</sequence>
<dbReference type="Proteomes" id="UP000316242">
    <property type="component" value="Unassembled WGS sequence"/>
</dbReference>
<dbReference type="Pfam" id="PF12688">
    <property type="entry name" value="TPR_5"/>
    <property type="match status" value="1"/>
</dbReference>
<comment type="caution">
    <text evidence="2">The sequence shown here is derived from an EMBL/GenBank/DDBJ whole genome shotgun (WGS) entry which is preliminary data.</text>
</comment>
<dbReference type="SUPFAM" id="SSF48452">
    <property type="entry name" value="TPR-like"/>
    <property type="match status" value="1"/>
</dbReference>
<evidence type="ECO:0000313" key="2">
    <source>
        <dbReference type="EMBL" id="GEC13983.1"/>
    </source>
</evidence>
<dbReference type="RefSeq" id="WP_141359183.1">
    <property type="nucleotide sequence ID" value="NZ_BAAAWM010000001.1"/>
</dbReference>
<dbReference type="InterPro" id="IPR011990">
    <property type="entry name" value="TPR-like_helical_dom_sf"/>
</dbReference>
<accession>A0ABQ0RQA3</accession>
<evidence type="ECO:0000313" key="3">
    <source>
        <dbReference type="Proteomes" id="UP000316242"/>
    </source>
</evidence>
<name>A0ABQ0RQA3_GLUNI</name>
<proteinExistence type="predicted"/>